<feature type="non-terminal residue" evidence="1">
    <location>
        <position position="1"/>
    </location>
</feature>
<gene>
    <name evidence="1" type="ORF">FMOSSE_LOCUS15291</name>
</gene>
<dbReference type="AlphaFoldDB" id="A0A9N9I9N3"/>
<keyword evidence="2" id="KW-1185">Reference proteome</keyword>
<proteinExistence type="predicted"/>
<dbReference type="EMBL" id="CAJVPP010014814">
    <property type="protein sequence ID" value="CAG8725252.1"/>
    <property type="molecule type" value="Genomic_DNA"/>
</dbReference>
<organism evidence="1 2">
    <name type="scientific">Funneliformis mosseae</name>
    <name type="common">Endomycorrhizal fungus</name>
    <name type="synonym">Glomus mosseae</name>
    <dbReference type="NCBI Taxonomy" id="27381"/>
    <lineage>
        <taxon>Eukaryota</taxon>
        <taxon>Fungi</taxon>
        <taxon>Fungi incertae sedis</taxon>
        <taxon>Mucoromycota</taxon>
        <taxon>Glomeromycotina</taxon>
        <taxon>Glomeromycetes</taxon>
        <taxon>Glomerales</taxon>
        <taxon>Glomeraceae</taxon>
        <taxon>Funneliformis</taxon>
    </lineage>
</organism>
<name>A0A9N9I9N3_FUNMO</name>
<evidence type="ECO:0000313" key="1">
    <source>
        <dbReference type="EMBL" id="CAG8725252.1"/>
    </source>
</evidence>
<feature type="non-terminal residue" evidence="1">
    <location>
        <position position="105"/>
    </location>
</feature>
<reference evidence="1" key="1">
    <citation type="submission" date="2021-06" db="EMBL/GenBank/DDBJ databases">
        <authorList>
            <person name="Kallberg Y."/>
            <person name="Tangrot J."/>
            <person name="Rosling A."/>
        </authorList>
    </citation>
    <scope>NUCLEOTIDE SEQUENCE</scope>
    <source>
        <strain evidence="1">87-6 pot B 2015</strain>
    </source>
</reference>
<evidence type="ECO:0000313" key="2">
    <source>
        <dbReference type="Proteomes" id="UP000789375"/>
    </source>
</evidence>
<sequence>SFYFTTNNKKHESKIDIKPRGIIEDIPTVESSRKLSQNISIDLLEADTSNDNDLEIESIYQEETIERQFRRQKKDQDNSDFDFIEEELFSGFATPEYAYSDDDPE</sequence>
<dbReference type="Proteomes" id="UP000789375">
    <property type="component" value="Unassembled WGS sequence"/>
</dbReference>
<comment type="caution">
    <text evidence="1">The sequence shown here is derived from an EMBL/GenBank/DDBJ whole genome shotgun (WGS) entry which is preliminary data.</text>
</comment>
<accession>A0A9N9I9N3</accession>
<protein>
    <submittedName>
        <fullName evidence="1">9195_t:CDS:1</fullName>
    </submittedName>
</protein>